<dbReference type="Proteomes" id="UP000277855">
    <property type="component" value="Segment"/>
</dbReference>
<protein>
    <submittedName>
        <fullName evidence="1">Uncharacterized protein</fullName>
    </submittedName>
</protein>
<evidence type="ECO:0000313" key="1">
    <source>
        <dbReference type="EMBL" id="AXY82783.1"/>
    </source>
</evidence>
<proteinExistence type="predicted"/>
<gene>
    <name evidence="1" type="ORF">KARL1_164</name>
</gene>
<reference evidence="1 2" key="1">
    <citation type="journal article" date="2018" name="Sci. Rep.">
        <title>Enhanced antibacterial effect of the novel T4-like bacteriophage KARL-1 in combination with antibiotics against multi-drug resistant Acinetobacter baumannii.</title>
        <authorList>
            <person name="Jansen M."/>
            <person name="Wahida A."/>
            <person name="Latz S."/>
            <person name="Kruttgen A."/>
            <person name="Hafner H."/>
            <person name="Buhl E.M."/>
            <person name="Ritter K."/>
            <person name="Horz H.P."/>
        </authorList>
    </citation>
    <scope>NUCLEOTIDE SEQUENCE [LARGE SCALE GENOMIC DNA]</scope>
</reference>
<sequence length="343" mass="38678">MTTRAKFNELVTDAIVNVFTQAVKDYALSGELRTNKALPLHVKQAVKRNAMFALGAAFNTVTNDEIERILDRQVTHNSSLGKSSTKDVIKKILKSKWAYETLIKLRMKKFCFKRVLVAGKFNITGYGGDVVTAHEGDFDFANFMRHNLPAITSAMLRESHANNRSIYRLGNDEHRSSSGPFITGVRIDNNVIQVLSHANKNKDTECIITVDPLYDYYNATIQASTLCDKLQKFLSQCENIEIFDDEKSMHMHTFGIRLRDPVPLVTVLSKSPLFMETTEPEEVRTNVAIEAIRSVIDTLSKESEKTSEAIADFEAQIQGLITKKQDIVDKIDILEESIKILSK</sequence>
<accession>A0A385IIR2</accession>
<organism evidence="1 2">
    <name type="scientific">Acinetobacter phage KARL-1</name>
    <dbReference type="NCBI Taxonomy" id="2301662"/>
    <lineage>
        <taxon>Viruses</taxon>
        <taxon>Duplodnaviria</taxon>
        <taxon>Heunggongvirae</taxon>
        <taxon>Uroviricota</taxon>
        <taxon>Caudoviricetes</taxon>
        <taxon>Pantevenvirales</taxon>
        <taxon>Straboviridae</taxon>
        <taxon>Twarogvirinae</taxon>
        <taxon>Lazarusvirus</taxon>
        <taxon>Lazarusvirus karl</taxon>
    </lineage>
</organism>
<dbReference type="EMBL" id="MH713599">
    <property type="protein sequence ID" value="AXY82783.1"/>
    <property type="molecule type" value="Genomic_DNA"/>
</dbReference>
<evidence type="ECO:0000313" key="2">
    <source>
        <dbReference type="Proteomes" id="UP000277855"/>
    </source>
</evidence>
<keyword evidence="2" id="KW-1185">Reference proteome</keyword>
<name>A0A385IIR2_9CAUD</name>